<dbReference type="Gene3D" id="3.30.565.10">
    <property type="entry name" value="Histidine kinase-like ATPase, C-terminal domain"/>
    <property type="match status" value="1"/>
</dbReference>
<dbReference type="SMART" id="SM00387">
    <property type="entry name" value="HATPase_c"/>
    <property type="match status" value="1"/>
</dbReference>
<dbReference type="SUPFAM" id="SSF55874">
    <property type="entry name" value="ATPase domain of HSP90 chaperone/DNA topoisomerase II/histidine kinase"/>
    <property type="match status" value="1"/>
</dbReference>
<dbReference type="GO" id="GO:0000155">
    <property type="term" value="F:phosphorelay sensor kinase activity"/>
    <property type="evidence" value="ECO:0007669"/>
    <property type="project" value="InterPro"/>
</dbReference>
<organism evidence="8 9">
    <name type="scientific">Muricoccus roseus</name>
    <dbReference type="NCBI Taxonomy" id="198092"/>
    <lineage>
        <taxon>Bacteria</taxon>
        <taxon>Pseudomonadati</taxon>
        <taxon>Pseudomonadota</taxon>
        <taxon>Alphaproteobacteria</taxon>
        <taxon>Acetobacterales</taxon>
        <taxon>Roseomonadaceae</taxon>
        <taxon>Muricoccus</taxon>
    </lineage>
</organism>
<keyword evidence="6" id="KW-0472">Membrane</keyword>
<proteinExistence type="predicted"/>
<dbReference type="CDD" id="cd00082">
    <property type="entry name" value="HisKA"/>
    <property type="match status" value="1"/>
</dbReference>
<reference evidence="8 9" key="1">
    <citation type="submission" date="2016-11" db="EMBL/GenBank/DDBJ databases">
        <authorList>
            <person name="Jaros S."/>
            <person name="Januszkiewicz K."/>
            <person name="Wedrychowicz H."/>
        </authorList>
    </citation>
    <scope>NUCLEOTIDE SEQUENCE [LARGE SCALE GENOMIC DNA]</scope>
    <source>
        <strain evidence="8 9">DSM 14916</strain>
    </source>
</reference>
<dbReference type="AlphaFoldDB" id="A0A1M6L0S4"/>
<dbReference type="InterPro" id="IPR005467">
    <property type="entry name" value="His_kinase_dom"/>
</dbReference>
<dbReference type="InterPro" id="IPR004358">
    <property type="entry name" value="Sig_transdc_His_kin-like_C"/>
</dbReference>
<dbReference type="InterPro" id="IPR036890">
    <property type="entry name" value="HATPase_C_sf"/>
</dbReference>
<feature type="domain" description="Histidine kinase" evidence="7">
    <location>
        <begin position="143"/>
        <end position="359"/>
    </location>
</feature>
<dbReference type="InterPro" id="IPR003594">
    <property type="entry name" value="HATPase_dom"/>
</dbReference>
<dbReference type="Proteomes" id="UP000184387">
    <property type="component" value="Unassembled WGS sequence"/>
</dbReference>
<gene>
    <name evidence="8" type="ORF">SAMN02745194_03052</name>
</gene>
<keyword evidence="5 8" id="KW-0418">Kinase</keyword>
<feature type="transmembrane region" description="Helical" evidence="6">
    <location>
        <begin position="47"/>
        <end position="72"/>
    </location>
</feature>
<comment type="catalytic activity">
    <reaction evidence="1">
        <text>ATP + protein L-histidine = ADP + protein N-phospho-L-histidine.</text>
        <dbReference type="EC" id="2.7.13.3"/>
    </reaction>
</comment>
<evidence type="ECO:0000256" key="3">
    <source>
        <dbReference type="ARBA" id="ARBA00022553"/>
    </source>
</evidence>
<evidence type="ECO:0000256" key="4">
    <source>
        <dbReference type="ARBA" id="ARBA00022679"/>
    </source>
</evidence>
<dbReference type="STRING" id="198092.SAMN02745194_03052"/>
<accession>A0A1M6L0S4</accession>
<evidence type="ECO:0000313" key="8">
    <source>
        <dbReference type="EMBL" id="SHJ64875.1"/>
    </source>
</evidence>
<dbReference type="PROSITE" id="PS50109">
    <property type="entry name" value="HIS_KIN"/>
    <property type="match status" value="1"/>
</dbReference>
<dbReference type="CDD" id="cd00075">
    <property type="entry name" value="HATPase"/>
    <property type="match status" value="1"/>
</dbReference>
<dbReference type="EC" id="2.7.13.3" evidence="2"/>
<evidence type="ECO:0000259" key="7">
    <source>
        <dbReference type="PROSITE" id="PS50109"/>
    </source>
</evidence>
<evidence type="ECO:0000256" key="6">
    <source>
        <dbReference type="SAM" id="Phobius"/>
    </source>
</evidence>
<dbReference type="PANTHER" id="PTHR43047">
    <property type="entry name" value="TWO-COMPONENT HISTIDINE PROTEIN KINASE"/>
    <property type="match status" value="1"/>
</dbReference>
<evidence type="ECO:0000313" key="9">
    <source>
        <dbReference type="Proteomes" id="UP000184387"/>
    </source>
</evidence>
<dbReference type="GO" id="GO:0005886">
    <property type="term" value="C:plasma membrane"/>
    <property type="evidence" value="ECO:0007669"/>
    <property type="project" value="TreeGrafter"/>
</dbReference>
<dbReference type="SMART" id="SM00388">
    <property type="entry name" value="HisKA"/>
    <property type="match status" value="1"/>
</dbReference>
<dbReference type="EMBL" id="FQZF01000017">
    <property type="protein sequence ID" value="SHJ64875.1"/>
    <property type="molecule type" value="Genomic_DNA"/>
</dbReference>
<dbReference type="Gene3D" id="1.10.287.130">
    <property type="match status" value="1"/>
</dbReference>
<evidence type="ECO:0000256" key="2">
    <source>
        <dbReference type="ARBA" id="ARBA00012438"/>
    </source>
</evidence>
<sequence length="361" mass="38976">MRLYVFLDRLRAPFGYAGKFFIVAFVATHIPLISVLLLLLRDRPADWQLLAVLLGATLLGTGLALMGIRALLQPVRQTTEALQTYAREEALPALPVHHRDLAGRMMAATQETLAALDTALLAARGARQEALDSARRRERALAEVTHELRTPLNAVLGFAELLQMQPHGPLGHESYNAFANDIAEGGQHMLSLIEDVQHFAALREGKQQLERQRVELAPLAQRAARLLRAEAASREMTLDQRVPPGLVAMGDPRALLQILLNLLSNAVKYAGPGQLAEVTAFPEGGMIVVRVSDTGRGMTEAELTVALEPFGRVGGSAERGTGLGLPLVRALVELHGGTFVMESAPGRGTTSRFTLPLAPKG</sequence>
<dbReference type="SUPFAM" id="SSF47384">
    <property type="entry name" value="Homodimeric domain of signal transducing histidine kinase"/>
    <property type="match status" value="1"/>
</dbReference>
<dbReference type="InterPro" id="IPR036097">
    <property type="entry name" value="HisK_dim/P_sf"/>
</dbReference>
<dbReference type="Pfam" id="PF00512">
    <property type="entry name" value="HisKA"/>
    <property type="match status" value="1"/>
</dbReference>
<keyword evidence="4" id="KW-0808">Transferase</keyword>
<dbReference type="Pfam" id="PF02518">
    <property type="entry name" value="HATPase_c"/>
    <property type="match status" value="1"/>
</dbReference>
<dbReference type="GO" id="GO:0009927">
    <property type="term" value="F:histidine phosphotransfer kinase activity"/>
    <property type="evidence" value="ECO:0007669"/>
    <property type="project" value="TreeGrafter"/>
</dbReference>
<evidence type="ECO:0000256" key="5">
    <source>
        <dbReference type="ARBA" id="ARBA00022777"/>
    </source>
</evidence>
<feature type="transmembrane region" description="Helical" evidence="6">
    <location>
        <begin position="20"/>
        <end position="40"/>
    </location>
</feature>
<evidence type="ECO:0000256" key="1">
    <source>
        <dbReference type="ARBA" id="ARBA00000085"/>
    </source>
</evidence>
<dbReference type="InterPro" id="IPR003661">
    <property type="entry name" value="HisK_dim/P_dom"/>
</dbReference>
<keyword evidence="6" id="KW-1133">Transmembrane helix</keyword>
<name>A0A1M6L0S4_9PROT</name>
<protein>
    <recommendedName>
        <fullName evidence="2">histidine kinase</fullName>
        <ecNumber evidence="2">2.7.13.3</ecNumber>
    </recommendedName>
</protein>
<dbReference type="PRINTS" id="PR00344">
    <property type="entry name" value="BCTRLSENSOR"/>
</dbReference>
<dbReference type="RefSeq" id="WP_073136193.1">
    <property type="nucleotide sequence ID" value="NZ_FQZF01000017.1"/>
</dbReference>
<keyword evidence="6" id="KW-0812">Transmembrane</keyword>
<keyword evidence="3" id="KW-0597">Phosphoprotein</keyword>
<keyword evidence="9" id="KW-1185">Reference proteome</keyword>
<dbReference type="PANTHER" id="PTHR43047:SF72">
    <property type="entry name" value="OSMOSENSING HISTIDINE PROTEIN KINASE SLN1"/>
    <property type="match status" value="1"/>
</dbReference>